<dbReference type="PANTHER" id="PTHR30029">
    <property type="entry name" value="STAGE V SPORULATION PROTEIN R"/>
    <property type="match status" value="1"/>
</dbReference>
<keyword evidence="5" id="KW-1185">Reference proteome</keyword>
<sequence>MSRFQTVDPLRKEPTMPISIHRPLPPEIRDLQLELEAKAAGYGLDFFETIFEMVDYEEMSMLASYGGFPKRYPHWRFGAQYDEMMKGYSYGLQKIYEMVINTDPCYAYLLEANELTDQKLVIAHVYGHCDFFKNNAWFAPTNRKMLDDMANHAARINRYVDRFGYETVEEFIDACLSLEDLIDPYAPHIKRTADVGDQRLASWDSSEQDSNEAATGDGRFPSKPYMDSFINPPQTLEDHVEEGKAHAEEAAKRFPAEPMRDVLFFLLQHAPLKPWQHDVLSIIRDEAYYFAPQGQTKIMNEGWASYWHSTIMTSHALKDEDLITYADHHSGTMATSPQRLNPYKLGIELFKDIEQRWNSGRFGSEYDNCDDLIEKEKWNRELGLGRDKIFEVRRVHNDITFIDTYLTPEFCIEHNMFAFGYNDSNNYYEIVSREFPKIKQQLLTSLTNHSRPIIRVEEGNYRNRGELYLKHEYHGVELKPDDAEATLENLQKLWGRPVHIESIMDDKRAILSFDGHEHQMDSFEHDSIGSLLS</sequence>
<feature type="domain" description="SpoVR protein-like N-terminal" evidence="2">
    <location>
        <begin position="27"/>
        <end position="450"/>
    </location>
</feature>
<reference evidence="4 5" key="1">
    <citation type="submission" date="2019-02" db="EMBL/GenBank/DDBJ databases">
        <title>Deep-cultivation of Planctomycetes and their phenomic and genomic characterization uncovers novel biology.</title>
        <authorList>
            <person name="Wiegand S."/>
            <person name="Jogler M."/>
            <person name="Boedeker C."/>
            <person name="Pinto D."/>
            <person name="Vollmers J."/>
            <person name="Rivas-Marin E."/>
            <person name="Kohn T."/>
            <person name="Peeters S.H."/>
            <person name="Heuer A."/>
            <person name="Rast P."/>
            <person name="Oberbeckmann S."/>
            <person name="Bunk B."/>
            <person name="Jeske O."/>
            <person name="Meyerdierks A."/>
            <person name="Storesund J.E."/>
            <person name="Kallscheuer N."/>
            <person name="Luecker S."/>
            <person name="Lage O.M."/>
            <person name="Pohl T."/>
            <person name="Merkel B.J."/>
            <person name="Hornburger P."/>
            <person name="Mueller R.-W."/>
            <person name="Bruemmer F."/>
            <person name="Labrenz M."/>
            <person name="Spormann A.M."/>
            <person name="Op den Camp H."/>
            <person name="Overmann J."/>
            <person name="Amann R."/>
            <person name="Jetten M.S.M."/>
            <person name="Mascher T."/>
            <person name="Medema M.H."/>
            <person name="Devos D.P."/>
            <person name="Kaster A.-K."/>
            <person name="Ovreas L."/>
            <person name="Rohde M."/>
            <person name="Galperin M.Y."/>
            <person name="Jogler C."/>
        </authorList>
    </citation>
    <scope>NUCLEOTIDE SEQUENCE [LARGE SCALE GENOMIC DNA]</scope>
    <source>
        <strain evidence="4 5">Pla110</strain>
    </source>
</reference>
<name>A0A518CT14_9PLAN</name>
<dbReference type="Proteomes" id="UP000317178">
    <property type="component" value="Chromosome"/>
</dbReference>
<accession>A0A518CT14</accession>
<dbReference type="InterPro" id="IPR007390">
    <property type="entry name" value="Spore_V_R"/>
</dbReference>
<feature type="domain" description="SpoVR-like C-terminal" evidence="3">
    <location>
        <begin position="452"/>
        <end position="503"/>
    </location>
</feature>
<dbReference type="Pfam" id="PF04293">
    <property type="entry name" value="SpoVR"/>
    <property type="match status" value="1"/>
</dbReference>
<feature type="region of interest" description="Disordered" evidence="1">
    <location>
        <begin position="201"/>
        <end position="224"/>
    </location>
</feature>
<dbReference type="InterPro" id="IPR056174">
    <property type="entry name" value="SpoVR_N"/>
</dbReference>
<proteinExistence type="predicted"/>
<dbReference type="KEGG" id="plon:Pla110_41240"/>
<evidence type="ECO:0000259" key="2">
    <source>
        <dbReference type="Pfam" id="PF04293"/>
    </source>
</evidence>
<dbReference type="EMBL" id="CP036281">
    <property type="protein sequence ID" value="QDU82369.1"/>
    <property type="molecule type" value="Genomic_DNA"/>
</dbReference>
<dbReference type="InterPro" id="IPR057008">
    <property type="entry name" value="SpoVR-like_C"/>
</dbReference>
<evidence type="ECO:0000313" key="4">
    <source>
        <dbReference type="EMBL" id="QDU82369.1"/>
    </source>
</evidence>
<dbReference type="Pfam" id="PF24755">
    <property type="entry name" value="SpoVR_C"/>
    <property type="match status" value="1"/>
</dbReference>
<evidence type="ECO:0000313" key="5">
    <source>
        <dbReference type="Proteomes" id="UP000317178"/>
    </source>
</evidence>
<organism evidence="4 5">
    <name type="scientific">Polystyrenella longa</name>
    <dbReference type="NCBI Taxonomy" id="2528007"/>
    <lineage>
        <taxon>Bacteria</taxon>
        <taxon>Pseudomonadati</taxon>
        <taxon>Planctomycetota</taxon>
        <taxon>Planctomycetia</taxon>
        <taxon>Planctomycetales</taxon>
        <taxon>Planctomycetaceae</taxon>
        <taxon>Polystyrenella</taxon>
    </lineage>
</organism>
<dbReference type="AlphaFoldDB" id="A0A518CT14"/>
<evidence type="ECO:0000259" key="3">
    <source>
        <dbReference type="Pfam" id="PF24755"/>
    </source>
</evidence>
<evidence type="ECO:0000256" key="1">
    <source>
        <dbReference type="SAM" id="MobiDB-lite"/>
    </source>
</evidence>
<gene>
    <name evidence="4" type="ORF">Pla110_41240</name>
</gene>
<dbReference type="PANTHER" id="PTHR30029:SF2">
    <property type="entry name" value="STAGE V SPORULATION PROTEIN R"/>
    <property type="match status" value="1"/>
</dbReference>
<protein>
    <submittedName>
        <fullName evidence="4">SpoVR family protein</fullName>
    </submittedName>
</protein>